<dbReference type="EMBL" id="QVQW01000001">
    <property type="protein sequence ID" value="RKU49441.1"/>
    <property type="molecule type" value="Genomic_DNA"/>
</dbReference>
<keyword evidence="3" id="KW-1185">Reference proteome</keyword>
<sequence>MLLYTWAVLVTGGLAWPSLSSSAQVPNVSPRDTGLGCSSWVTSQPSDTCERPDEARITGLVARANEKQRIGEVIEYLFLIKAVTPQSSIIQLWNDKFVPRFSSMSYADFSDWLARSGEGQGYLRDMAIADLRNYISCNLRLFNDLVGRWKGRGNKPFVCICYGTSCCRQDESCPNPTKRLALGPGRKGWESSALREDQQQDSGLASRAANDYTWSADRNGQTYSGTYTAIAWPGPSKFAFTDWIWQHVFAQALEDDCTLTFMREYTYQDVLNYVNDPTRDLGIDVIDFAQVEHWVEKNMLAKFTADVVAQRLPSGGSFTTAVANIPPSFFTNFMTTNQLGLQNIATVPGAQNVLEPRIRIMHTLGSNTFTANFMLLQANINNLKEGASQPLTACNHASLPYILKGDKPVADDTIQWTMTNRPRIFLTHLRQVFGVLNYINDAEALDKGENTLRAIRWEWHNYAQLYAPFIGGSAIPIVAAWDEWFKDYMNTRMRATRDWLLQWATDGLSHWQDSQDADGQVVEAVCALYIDRAHAFEGFNDQTYPSGTPTAPP</sequence>
<name>A0A420YNM2_9PEZI</name>
<evidence type="ECO:0000313" key="3">
    <source>
        <dbReference type="Proteomes" id="UP000275385"/>
    </source>
</evidence>
<keyword evidence="1" id="KW-0732">Signal</keyword>
<reference evidence="2 3" key="1">
    <citation type="submission" date="2018-08" db="EMBL/GenBank/DDBJ databases">
        <title>Draft genome of the lignicolous fungus Coniochaeta pulveracea.</title>
        <authorList>
            <person name="Borstlap C.J."/>
            <person name="De Witt R.N."/>
            <person name="Botha A."/>
            <person name="Volschenk H."/>
        </authorList>
    </citation>
    <scope>NUCLEOTIDE SEQUENCE [LARGE SCALE GENOMIC DNA]</scope>
    <source>
        <strain evidence="2 3">CAB683</strain>
    </source>
</reference>
<protein>
    <submittedName>
        <fullName evidence="2">Uncharacterized protein</fullName>
    </submittedName>
</protein>
<evidence type="ECO:0000256" key="1">
    <source>
        <dbReference type="SAM" id="SignalP"/>
    </source>
</evidence>
<dbReference type="OrthoDB" id="2281372at2759"/>
<dbReference type="AlphaFoldDB" id="A0A420YNM2"/>
<dbReference type="STRING" id="177199.A0A420YNM2"/>
<comment type="caution">
    <text evidence="2">The sequence shown here is derived from an EMBL/GenBank/DDBJ whole genome shotgun (WGS) entry which is preliminary data.</text>
</comment>
<feature type="chain" id="PRO_5019298207" evidence="1">
    <location>
        <begin position="16"/>
        <end position="553"/>
    </location>
</feature>
<accession>A0A420YNM2</accession>
<feature type="signal peptide" evidence="1">
    <location>
        <begin position="1"/>
        <end position="15"/>
    </location>
</feature>
<dbReference type="Proteomes" id="UP000275385">
    <property type="component" value="Unassembled WGS sequence"/>
</dbReference>
<proteinExistence type="predicted"/>
<gene>
    <name evidence="2" type="ORF">DL546_007114</name>
</gene>
<organism evidence="2 3">
    <name type="scientific">Coniochaeta pulveracea</name>
    <dbReference type="NCBI Taxonomy" id="177199"/>
    <lineage>
        <taxon>Eukaryota</taxon>
        <taxon>Fungi</taxon>
        <taxon>Dikarya</taxon>
        <taxon>Ascomycota</taxon>
        <taxon>Pezizomycotina</taxon>
        <taxon>Sordariomycetes</taxon>
        <taxon>Sordariomycetidae</taxon>
        <taxon>Coniochaetales</taxon>
        <taxon>Coniochaetaceae</taxon>
        <taxon>Coniochaeta</taxon>
    </lineage>
</organism>
<evidence type="ECO:0000313" key="2">
    <source>
        <dbReference type="EMBL" id="RKU49441.1"/>
    </source>
</evidence>